<gene>
    <name evidence="10" type="ORF">A2Y85_04250</name>
</gene>
<evidence type="ECO:0000256" key="7">
    <source>
        <dbReference type="ARBA" id="ARBA00023014"/>
    </source>
</evidence>
<dbReference type="AlphaFoldDB" id="A0A1F4UCU8"/>
<keyword evidence="6" id="KW-0408">Iron</keyword>
<dbReference type="InterPro" id="IPR000192">
    <property type="entry name" value="Aminotrans_V_dom"/>
</dbReference>
<reference evidence="10 11" key="1">
    <citation type="journal article" date="2016" name="Nat. Commun.">
        <title>Thousands of microbial genomes shed light on interconnected biogeochemical processes in an aquifer system.</title>
        <authorList>
            <person name="Anantharaman K."/>
            <person name="Brown C.T."/>
            <person name="Hug L.A."/>
            <person name="Sharon I."/>
            <person name="Castelle C.J."/>
            <person name="Probst A.J."/>
            <person name="Thomas B.C."/>
            <person name="Singh A."/>
            <person name="Wilkins M.J."/>
            <person name="Karaoz U."/>
            <person name="Brodie E.L."/>
            <person name="Williams K.H."/>
            <person name="Hubbard S.S."/>
            <person name="Banfield J.F."/>
        </authorList>
    </citation>
    <scope>NUCLEOTIDE SEQUENCE [LARGE SCALE GENOMIC DNA]</scope>
</reference>
<dbReference type="GO" id="GO:0051536">
    <property type="term" value="F:iron-sulfur cluster binding"/>
    <property type="evidence" value="ECO:0007669"/>
    <property type="project" value="UniProtKB-KW"/>
</dbReference>
<dbReference type="EMBL" id="MEUM01000083">
    <property type="protein sequence ID" value="OGC42073.1"/>
    <property type="molecule type" value="Genomic_DNA"/>
</dbReference>
<evidence type="ECO:0000256" key="1">
    <source>
        <dbReference type="ARBA" id="ARBA00001933"/>
    </source>
</evidence>
<evidence type="ECO:0000313" key="11">
    <source>
        <dbReference type="Proteomes" id="UP000177025"/>
    </source>
</evidence>
<sequence>MARSIYLDYQSSKPVDPRVIEAMRPWFYENFGNPSALHYIGDQATTMLEKSRSQVADSIHAKADEIVFTSGATEANNLAIIGYAMRNKNRGNHIIISEIEHISIINITKFLEKNGFKISRVPVDHFGMVNIDKIRERITDQTILVSIAYASNEVGTIQPITEIGKLCREKKIVLHSDAVAAVGLLPINVISDNVDLLSLSSNDIYGPKGTGALFIKEGLRLIPVIIGGGQENGLRSGTENLPGIAGMAKAAVIMQTEMENEVPKLIKFREKLINKIPRLIPKTYLNGHPTERLPNNAHFRFDGIEGEALLLSLKDKNIAVSTGSACSSKTLEPSHTLIAMGLLHEEAHGSLQLTCGRFTVEQDIDTLIDRLPAVVDRLRKLSPLYREA</sequence>
<keyword evidence="3" id="KW-0808">Transferase</keyword>
<accession>A0A1F4UCU8</accession>
<proteinExistence type="inferred from homology"/>
<comment type="caution">
    <text evidence="10">The sequence shown here is derived from an EMBL/GenBank/DDBJ whole genome shotgun (WGS) entry which is preliminary data.</text>
</comment>
<organism evidence="10 11">
    <name type="scientific">candidate division WOR-3 bacterium RBG_13_43_14</name>
    <dbReference type="NCBI Taxonomy" id="1802590"/>
    <lineage>
        <taxon>Bacteria</taxon>
        <taxon>Bacteria division WOR-3</taxon>
    </lineage>
</organism>
<dbReference type="InterPro" id="IPR015424">
    <property type="entry name" value="PyrdxlP-dep_Trfase"/>
</dbReference>
<keyword evidence="4" id="KW-0479">Metal-binding</keyword>
<dbReference type="PANTHER" id="PTHR11601">
    <property type="entry name" value="CYSTEINE DESULFURYLASE FAMILY MEMBER"/>
    <property type="match status" value="1"/>
</dbReference>
<dbReference type="Proteomes" id="UP000177025">
    <property type="component" value="Unassembled WGS sequence"/>
</dbReference>
<feature type="domain" description="Aminotransferase class V" evidence="9">
    <location>
        <begin position="5"/>
        <end position="366"/>
    </location>
</feature>
<evidence type="ECO:0000256" key="2">
    <source>
        <dbReference type="ARBA" id="ARBA00006490"/>
    </source>
</evidence>
<dbReference type="NCBIfam" id="NF002806">
    <property type="entry name" value="PRK02948.1"/>
    <property type="match status" value="1"/>
</dbReference>
<evidence type="ECO:0000256" key="8">
    <source>
        <dbReference type="ARBA" id="ARBA00050776"/>
    </source>
</evidence>
<name>A0A1F4UCU8_UNCW3</name>
<protein>
    <submittedName>
        <fullName evidence="10">Cysteine desulfurase NifS</fullName>
    </submittedName>
</protein>
<dbReference type="GO" id="GO:0046872">
    <property type="term" value="F:metal ion binding"/>
    <property type="evidence" value="ECO:0007669"/>
    <property type="project" value="UniProtKB-KW"/>
</dbReference>
<comment type="cofactor">
    <cofactor evidence="1">
        <name>pyridoxal 5'-phosphate</name>
        <dbReference type="ChEBI" id="CHEBI:597326"/>
    </cofactor>
</comment>
<comment type="similarity">
    <text evidence="2">Belongs to the class-V pyridoxal-phosphate-dependent aminotransferase family. NifS/IscS subfamily.</text>
</comment>
<dbReference type="InterPro" id="IPR015422">
    <property type="entry name" value="PyrdxlP-dep_Trfase_small"/>
</dbReference>
<comment type="catalytic activity">
    <reaction evidence="8">
        <text>(sulfur carrier)-H + L-cysteine = (sulfur carrier)-SH + L-alanine</text>
        <dbReference type="Rhea" id="RHEA:43892"/>
        <dbReference type="Rhea" id="RHEA-COMP:14737"/>
        <dbReference type="Rhea" id="RHEA-COMP:14739"/>
        <dbReference type="ChEBI" id="CHEBI:29917"/>
        <dbReference type="ChEBI" id="CHEBI:35235"/>
        <dbReference type="ChEBI" id="CHEBI:57972"/>
        <dbReference type="ChEBI" id="CHEBI:64428"/>
        <dbReference type="EC" id="2.8.1.7"/>
    </reaction>
</comment>
<dbReference type="SUPFAM" id="SSF53383">
    <property type="entry name" value="PLP-dependent transferases"/>
    <property type="match status" value="1"/>
</dbReference>
<dbReference type="Gene3D" id="3.40.640.10">
    <property type="entry name" value="Type I PLP-dependent aspartate aminotransferase-like (Major domain)"/>
    <property type="match status" value="1"/>
</dbReference>
<dbReference type="PANTHER" id="PTHR11601:SF34">
    <property type="entry name" value="CYSTEINE DESULFURASE"/>
    <property type="match status" value="1"/>
</dbReference>
<dbReference type="GO" id="GO:0031071">
    <property type="term" value="F:cysteine desulfurase activity"/>
    <property type="evidence" value="ECO:0007669"/>
    <property type="project" value="UniProtKB-EC"/>
</dbReference>
<evidence type="ECO:0000256" key="5">
    <source>
        <dbReference type="ARBA" id="ARBA00022898"/>
    </source>
</evidence>
<keyword evidence="5" id="KW-0663">Pyridoxal phosphate</keyword>
<evidence type="ECO:0000313" key="10">
    <source>
        <dbReference type="EMBL" id="OGC42073.1"/>
    </source>
</evidence>
<dbReference type="PIRSF" id="PIRSF005572">
    <property type="entry name" value="NifS"/>
    <property type="match status" value="1"/>
</dbReference>
<evidence type="ECO:0000256" key="4">
    <source>
        <dbReference type="ARBA" id="ARBA00022723"/>
    </source>
</evidence>
<evidence type="ECO:0000256" key="6">
    <source>
        <dbReference type="ARBA" id="ARBA00023004"/>
    </source>
</evidence>
<dbReference type="Pfam" id="PF00266">
    <property type="entry name" value="Aminotran_5"/>
    <property type="match status" value="1"/>
</dbReference>
<dbReference type="InterPro" id="IPR015421">
    <property type="entry name" value="PyrdxlP-dep_Trfase_major"/>
</dbReference>
<keyword evidence="7" id="KW-0411">Iron-sulfur</keyword>
<dbReference type="Gene3D" id="3.90.1150.10">
    <property type="entry name" value="Aspartate Aminotransferase, domain 1"/>
    <property type="match status" value="1"/>
</dbReference>
<evidence type="ECO:0000259" key="9">
    <source>
        <dbReference type="Pfam" id="PF00266"/>
    </source>
</evidence>
<evidence type="ECO:0000256" key="3">
    <source>
        <dbReference type="ARBA" id="ARBA00022679"/>
    </source>
</evidence>
<dbReference type="InterPro" id="IPR016454">
    <property type="entry name" value="Cysteine_dSase"/>
</dbReference>